<evidence type="ECO:0000313" key="1">
    <source>
        <dbReference type="EMBL" id="MBD6620876.1"/>
    </source>
</evidence>
<accession>A0AA40T4N6</accession>
<evidence type="ECO:0000313" key="2">
    <source>
        <dbReference type="Proteomes" id="UP001165986"/>
    </source>
</evidence>
<protein>
    <submittedName>
        <fullName evidence="1">Uncharacterized protein</fullName>
    </submittedName>
</protein>
<sequence length="265" mass="29962">MSTEIKLGLCQPPEPIYLYVKNAELGGESYLWYHYDIEKDKTIPVHQKGLTGYLSELRLTTKEFKGKDNVKLDIVVRADEIYIIRTGIETNFAKTFLLSASLVQDFSKPLIIAVTAGEENTVFCRLYNAATKTRIYREWNPAADWATIIHDIQSRLTDTCIQPAAHPQDLRVKQVRTLFDYPLDLVKEYLQFQDANSPSQLHISKVDELVRTMCLAWAADKCEHPNYAESSYQKQVVDAVANGTDELAAINAWMQQLATANVGAA</sequence>
<keyword evidence="2" id="KW-1185">Reference proteome</keyword>
<proteinExistence type="predicted"/>
<reference evidence="1" key="1">
    <citation type="submission" date="2019-07" db="EMBL/GenBank/DDBJ databases">
        <title>Toxilogical consequences of a new and cryptic species of cyanobacteria (Komarekiella delphini-convector) recovered from the epidermis of a bottlenose dolphin and 1500 ft. in the air.</title>
        <authorList>
            <person name="Brown A.O."/>
            <person name="Dvorak P."/>
            <person name="Villanueva C.D."/>
            <person name="Foss A.J."/>
            <person name="Garvey A.D."/>
            <person name="Gibson Q.A."/>
            <person name="Johansen J.R."/>
            <person name="Casamatta D.A."/>
        </authorList>
    </citation>
    <scope>NUCLEOTIDE SEQUENCE</scope>
    <source>
        <strain evidence="1">SJRDD-AB1</strain>
    </source>
</reference>
<name>A0AA40T4N6_9NOST</name>
<gene>
    <name evidence="1" type="ORF">FNW02_35380</name>
</gene>
<dbReference type="RefSeq" id="WP_191762190.1">
    <property type="nucleotide sequence ID" value="NZ_VJXY01000089.1"/>
</dbReference>
<comment type="caution">
    <text evidence="1">The sequence shown here is derived from an EMBL/GenBank/DDBJ whole genome shotgun (WGS) entry which is preliminary data.</text>
</comment>
<dbReference type="AlphaFoldDB" id="A0AA40T4N6"/>
<organism evidence="1 2">
    <name type="scientific">Komarekiella delphini-convector SJRDD-AB1</name>
    <dbReference type="NCBI Taxonomy" id="2593771"/>
    <lineage>
        <taxon>Bacteria</taxon>
        <taxon>Bacillati</taxon>
        <taxon>Cyanobacteriota</taxon>
        <taxon>Cyanophyceae</taxon>
        <taxon>Nostocales</taxon>
        <taxon>Nostocaceae</taxon>
        <taxon>Komarekiella</taxon>
        <taxon>Komarekiella delphini-convector</taxon>
    </lineage>
</organism>
<dbReference type="Proteomes" id="UP001165986">
    <property type="component" value="Unassembled WGS sequence"/>
</dbReference>
<dbReference type="EMBL" id="VJXY01000089">
    <property type="protein sequence ID" value="MBD6620876.1"/>
    <property type="molecule type" value="Genomic_DNA"/>
</dbReference>